<dbReference type="Proteomes" id="UP001149822">
    <property type="component" value="Unassembled WGS sequence"/>
</dbReference>
<keyword evidence="6" id="KW-1185">Reference proteome</keyword>
<reference evidence="5" key="1">
    <citation type="submission" date="2022-12" db="EMBL/GenBank/DDBJ databases">
        <title>Paracoccus sp. EF6 isolated from a lake water.</title>
        <authorList>
            <person name="Liu H."/>
        </authorList>
    </citation>
    <scope>NUCLEOTIDE SEQUENCE</scope>
    <source>
        <strain evidence="5">EF6</strain>
    </source>
</reference>
<feature type="domain" description="Type I restriction modification DNA specificity" evidence="4">
    <location>
        <begin position="219"/>
        <end position="389"/>
    </location>
</feature>
<dbReference type="InterPro" id="IPR044946">
    <property type="entry name" value="Restrct_endonuc_typeI_TRD_sf"/>
</dbReference>
<comment type="similarity">
    <text evidence="1">Belongs to the type-I restriction system S methylase family.</text>
</comment>
<protein>
    <submittedName>
        <fullName evidence="5">Restriction endonuclease subunit S</fullName>
        <ecNumber evidence="5">3.1.21.-</ecNumber>
    </submittedName>
</protein>
<evidence type="ECO:0000256" key="3">
    <source>
        <dbReference type="ARBA" id="ARBA00023125"/>
    </source>
</evidence>
<evidence type="ECO:0000259" key="4">
    <source>
        <dbReference type="Pfam" id="PF01420"/>
    </source>
</evidence>
<dbReference type="EMBL" id="JAPTYD010000040">
    <property type="protein sequence ID" value="MCZ0963513.1"/>
    <property type="molecule type" value="Genomic_DNA"/>
</dbReference>
<keyword evidence="5" id="KW-0540">Nuclease</keyword>
<name>A0ABT4J8R4_9RHOB</name>
<sequence>MWGSDHPELRLKDIVRQVRRAVKPKTNETYSLVGVRLYGAGARIQGEFSGATLQAPSLYRVEQGDIIYNKMWASKGTFALIGSDIGACFSTSEYPAFQAIDGNSPDFIFRVLSLPRFWLRAEAWSSGSTDRTRLNPTDFLTLPIPVPTPSEQRAIAEVLRSVEEAIARTEEFIGALSDAKHATMRELLTRGIRREKAPMQELPSRWVLGRVAEGITHIPADWDLVTLTKVAKLESGHTPDRKEPNYWAGDIPWISLQDADALTKVTISETAETIGPLGLANSSARMLPAGTVVLQRTANVGLASVMGREMCTSQHFANWICGSKLDPYYLQQVFRHMSREWQRLVAGSVLPDIYMGTFKALQILLPPLAEQKKIGEVGVAFDLRIEEERSTLTALIENRKALAQELLSGRVRLPDSMIARHRDKAGQAA</sequence>
<comment type="caution">
    <text evidence="5">The sequence shown here is derived from an EMBL/GenBank/DDBJ whole genome shotgun (WGS) entry which is preliminary data.</text>
</comment>
<keyword evidence="2" id="KW-0680">Restriction system</keyword>
<dbReference type="SUPFAM" id="SSF116734">
    <property type="entry name" value="DNA methylase specificity domain"/>
    <property type="match status" value="2"/>
</dbReference>
<dbReference type="PANTHER" id="PTHR30408:SF12">
    <property type="entry name" value="TYPE I RESTRICTION ENZYME MJAVIII SPECIFICITY SUBUNIT"/>
    <property type="match status" value="1"/>
</dbReference>
<dbReference type="GO" id="GO:0016787">
    <property type="term" value="F:hydrolase activity"/>
    <property type="evidence" value="ECO:0007669"/>
    <property type="project" value="UniProtKB-KW"/>
</dbReference>
<evidence type="ECO:0000256" key="1">
    <source>
        <dbReference type="ARBA" id="ARBA00010923"/>
    </source>
</evidence>
<dbReference type="Gene3D" id="1.10.287.1120">
    <property type="entry name" value="Bipartite methylase S protein"/>
    <property type="match status" value="1"/>
</dbReference>
<evidence type="ECO:0000256" key="2">
    <source>
        <dbReference type="ARBA" id="ARBA00022747"/>
    </source>
</evidence>
<proteinExistence type="inferred from homology"/>
<evidence type="ECO:0000313" key="6">
    <source>
        <dbReference type="Proteomes" id="UP001149822"/>
    </source>
</evidence>
<dbReference type="GO" id="GO:0004519">
    <property type="term" value="F:endonuclease activity"/>
    <property type="evidence" value="ECO:0007669"/>
    <property type="project" value="UniProtKB-KW"/>
</dbReference>
<gene>
    <name evidence="5" type="ORF">OU682_18060</name>
</gene>
<dbReference type="CDD" id="cd17248">
    <property type="entry name" value="RMtype1_S_AmiI-TRD2-CR2_like"/>
    <property type="match status" value="1"/>
</dbReference>
<dbReference type="Pfam" id="PF01420">
    <property type="entry name" value="Methylase_S"/>
    <property type="match status" value="2"/>
</dbReference>
<dbReference type="RefSeq" id="WP_268943603.1">
    <property type="nucleotide sequence ID" value="NZ_JAPTYD010000040.1"/>
</dbReference>
<dbReference type="PANTHER" id="PTHR30408">
    <property type="entry name" value="TYPE-1 RESTRICTION ENZYME ECOKI SPECIFICITY PROTEIN"/>
    <property type="match status" value="1"/>
</dbReference>
<dbReference type="InterPro" id="IPR052021">
    <property type="entry name" value="Type-I_RS_S_subunit"/>
</dbReference>
<keyword evidence="3" id="KW-0238">DNA-binding</keyword>
<dbReference type="Gene3D" id="3.90.220.20">
    <property type="entry name" value="DNA methylase specificity domains"/>
    <property type="match status" value="2"/>
</dbReference>
<organism evidence="5 6">
    <name type="scientific">Paracoccus benzoatiresistens</name>
    <dbReference type="NCBI Taxonomy" id="2997341"/>
    <lineage>
        <taxon>Bacteria</taxon>
        <taxon>Pseudomonadati</taxon>
        <taxon>Pseudomonadota</taxon>
        <taxon>Alphaproteobacteria</taxon>
        <taxon>Rhodobacterales</taxon>
        <taxon>Paracoccaceae</taxon>
        <taxon>Paracoccus</taxon>
    </lineage>
</organism>
<keyword evidence="5" id="KW-0378">Hydrolase</keyword>
<dbReference type="InterPro" id="IPR000055">
    <property type="entry name" value="Restrct_endonuc_typeI_TRD"/>
</dbReference>
<feature type="domain" description="Type I restriction modification DNA specificity" evidence="4">
    <location>
        <begin position="10"/>
        <end position="167"/>
    </location>
</feature>
<dbReference type="EC" id="3.1.21.-" evidence="5"/>
<accession>A0ABT4J8R4</accession>
<evidence type="ECO:0000313" key="5">
    <source>
        <dbReference type="EMBL" id="MCZ0963513.1"/>
    </source>
</evidence>
<keyword evidence="5" id="KW-0255">Endonuclease</keyword>